<feature type="domain" description="DYW" evidence="4">
    <location>
        <begin position="995"/>
        <end position="1064"/>
    </location>
</feature>
<keyword evidence="6" id="KW-1185">Reference proteome</keyword>
<feature type="compositionally biased region" description="Basic and acidic residues" evidence="3">
    <location>
        <begin position="37"/>
        <end position="51"/>
    </location>
</feature>
<dbReference type="PROSITE" id="PS51375">
    <property type="entry name" value="PPR"/>
    <property type="match status" value="5"/>
</dbReference>
<dbReference type="PANTHER" id="PTHR47926:SF452">
    <property type="entry name" value="PENTATRICOPEPTIDE REPEAT-CONTAINING PROTEIN"/>
    <property type="match status" value="1"/>
</dbReference>
<dbReference type="Proteomes" id="UP000317650">
    <property type="component" value="Chromosome 11"/>
</dbReference>
<evidence type="ECO:0000313" key="6">
    <source>
        <dbReference type="Proteomes" id="UP000317650"/>
    </source>
</evidence>
<feature type="region of interest" description="Disordered" evidence="3">
    <location>
        <begin position="1"/>
        <end position="120"/>
    </location>
</feature>
<dbReference type="Gene3D" id="1.25.40.10">
    <property type="entry name" value="Tetratricopeptide repeat domain"/>
    <property type="match status" value="5"/>
</dbReference>
<keyword evidence="1" id="KW-0677">Repeat</keyword>
<organism evidence="5 6">
    <name type="scientific">Musa balbisiana</name>
    <name type="common">Banana</name>
    <dbReference type="NCBI Taxonomy" id="52838"/>
    <lineage>
        <taxon>Eukaryota</taxon>
        <taxon>Viridiplantae</taxon>
        <taxon>Streptophyta</taxon>
        <taxon>Embryophyta</taxon>
        <taxon>Tracheophyta</taxon>
        <taxon>Spermatophyta</taxon>
        <taxon>Magnoliopsida</taxon>
        <taxon>Liliopsida</taxon>
        <taxon>Zingiberales</taxon>
        <taxon>Musaceae</taxon>
        <taxon>Musa</taxon>
    </lineage>
</organism>
<feature type="repeat" description="PPR" evidence="2">
    <location>
        <begin position="353"/>
        <end position="387"/>
    </location>
</feature>
<dbReference type="GO" id="GO:0003729">
    <property type="term" value="F:mRNA binding"/>
    <property type="evidence" value="ECO:0007669"/>
    <property type="project" value="UniProtKB-ARBA"/>
</dbReference>
<evidence type="ECO:0000313" key="5">
    <source>
        <dbReference type="EMBL" id="THU54907.1"/>
    </source>
</evidence>
<name>A0A4S8J0S2_MUSBA</name>
<dbReference type="Pfam" id="PF14432">
    <property type="entry name" value="DYW_deaminase"/>
    <property type="match status" value="1"/>
</dbReference>
<feature type="compositionally biased region" description="Low complexity" evidence="3">
    <location>
        <begin position="55"/>
        <end position="65"/>
    </location>
</feature>
<accession>A0A4S8J0S2</accession>
<dbReference type="FunFam" id="1.25.40.10:FF:000344">
    <property type="entry name" value="Pentatricopeptide repeat-containing protein"/>
    <property type="match status" value="1"/>
</dbReference>
<evidence type="ECO:0000256" key="1">
    <source>
        <dbReference type="ARBA" id="ARBA00022737"/>
    </source>
</evidence>
<dbReference type="FunFam" id="1.25.40.10:FF:000090">
    <property type="entry name" value="Pentatricopeptide repeat-containing protein, chloroplastic"/>
    <property type="match status" value="1"/>
</dbReference>
<dbReference type="Pfam" id="PF20431">
    <property type="entry name" value="E_motif"/>
    <property type="match status" value="1"/>
</dbReference>
<dbReference type="Pfam" id="PF01535">
    <property type="entry name" value="PPR"/>
    <property type="match status" value="5"/>
</dbReference>
<dbReference type="FunFam" id="1.25.40.10:FF:000073">
    <property type="entry name" value="Pentatricopeptide repeat-containing protein chloroplastic"/>
    <property type="match status" value="1"/>
</dbReference>
<feature type="repeat" description="PPR" evidence="2">
    <location>
        <begin position="525"/>
        <end position="559"/>
    </location>
</feature>
<dbReference type="InterPro" id="IPR011990">
    <property type="entry name" value="TPR-like_helical_dom_sf"/>
</dbReference>
<dbReference type="EMBL" id="PYDT01000007">
    <property type="protein sequence ID" value="THU54907.1"/>
    <property type="molecule type" value="Genomic_DNA"/>
</dbReference>
<protein>
    <recommendedName>
        <fullName evidence="4">DYW domain-containing protein</fullName>
    </recommendedName>
</protein>
<feature type="repeat" description="PPR" evidence="2">
    <location>
        <begin position="758"/>
        <end position="792"/>
    </location>
</feature>
<feature type="repeat" description="PPR" evidence="2">
    <location>
        <begin position="727"/>
        <end position="757"/>
    </location>
</feature>
<reference evidence="5 6" key="1">
    <citation type="journal article" date="2019" name="Nat. Plants">
        <title>Genome sequencing of Musa balbisiana reveals subgenome evolution and function divergence in polyploid bananas.</title>
        <authorList>
            <person name="Yao X."/>
        </authorList>
    </citation>
    <scope>NUCLEOTIDE SEQUENCE [LARGE SCALE GENOMIC DNA]</scope>
    <source>
        <strain evidence="6">cv. DH-PKW</strain>
        <tissue evidence="5">Leaves</tissue>
    </source>
</reference>
<dbReference type="InterPro" id="IPR032867">
    <property type="entry name" value="DYW_dom"/>
</dbReference>
<sequence>MEKIKPRLIKLKGSGSADGIENRGDCSRAKKKKRHGDGKDRCTEEACDLQKEGISSTTASAAAVGAVGGAKTDQGEEFHEGRDRPVLADEKNDRGGPPPLRAEGGGQDQGQGSQGETFPLLDWEEDHRRFEELLQKMMEEEGDGEEEQTGGGGGNMELPIGIKDWWTRSKYAYLNQPTIVCTGETAAPKRPAFVPLPGHGALLCHIIRSSLDARAQMMAAETDTPCKTLSNFKRLCSSLDQTCRIHLWIARVSQRTENKNTSDTSLASRSPLVLLPSGVAIMATAFVHSSCNTVSGSNPQRRLLRESPAASTSTTRRWSRVNLASVARTLFSLINAGRVREAASLFESTEKPDTFLWNLMIRGYANAELYEEAVHVYRRMQDAGVWADHFTFPFVIKSFANSSSYDDGLRVHAKIIKVGLDSDLFICNSLVTMYSKFGLLSAAERVFYEMPVRDDVSWNSLVDGYVSNGEGWRSLVCIKQMQEAFGMKLDWFAITSALAACSLELCLEQGKEIHCHVIRNGLEPDIKLQTALLDMYCKNGDMVYAERLFSSMSRRNVVTWNALIGGYALNDEPLQAFASAIKMQENYMIPDTITLVNLLPACAELRSMDHGKAIHALAIRKGFLPHLILETALMDMYAKCGDLKPSELLFEKMTEKSLVSWNAMIAAYVQNGRNLEALQLFLHLQEGPLGPDVFTISSIIPACAELASLQQGKQIHSYVLRAGYGSDSVVLNSIVNMYARCGDLNISRQVFDRMRCRDLVSWNTLIMGYAIHGHGKAALELFSAMKDTGLKPNQSTFTSVLTACSITGLSEEGWLHFDSMQQEYGMSPEIEHYACMVDLLGRTGDLRAAIDFINKMPLVPTARIWGSLLTAGRNNRNIEVAEFAAEQILRLEHDNTGCYVLLSSMYADAGKWEDVDRVMSLMTQKGLNRTAARSLVEFDGKTCSFVNGDKSHAQSNKIHQVSSVISRKIEEAACDPGAIFDPIDAVMKRANSPNRHSLRLAVIFRLISSTVGSPVLVKKNVRICNHCHHAVKLISGFSGREIIVGDTKIYHHFSNGTCSCGDYW</sequence>
<dbReference type="GO" id="GO:0009451">
    <property type="term" value="P:RNA modification"/>
    <property type="evidence" value="ECO:0007669"/>
    <property type="project" value="InterPro"/>
</dbReference>
<feature type="repeat" description="PPR" evidence="2">
    <location>
        <begin position="657"/>
        <end position="691"/>
    </location>
</feature>
<dbReference type="InterPro" id="IPR046848">
    <property type="entry name" value="E_motif"/>
</dbReference>
<comment type="caution">
    <text evidence="5">The sequence shown here is derived from an EMBL/GenBank/DDBJ whole genome shotgun (WGS) entry which is preliminary data.</text>
</comment>
<dbReference type="GO" id="GO:0008270">
    <property type="term" value="F:zinc ion binding"/>
    <property type="evidence" value="ECO:0007669"/>
    <property type="project" value="InterPro"/>
</dbReference>
<evidence type="ECO:0000256" key="2">
    <source>
        <dbReference type="PROSITE-ProRule" id="PRU00708"/>
    </source>
</evidence>
<feature type="compositionally biased region" description="Basic and acidic residues" evidence="3">
    <location>
        <begin position="73"/>
        <end position="94"/>
    </location>
</feature>
<dbReference type="STRING" id="52838.A0A4S8J0S2"/>
<feature type="compositionally biased region" description="Gly residues" evidence="3">
    <location>
        <begin position="103"/>
        <end position="113"/>
    </location>
</feature>
<evidence type="ECO:0000259" key="4">
    <source>
        <dbReference type="Pfam" id="PF14432"/>
    </source>
</evidence>
<dbReference type="AlphaFoldDB" id="A0A4S8J0S2"/>
<feature type="compositionally biased region" description="Basic residues" evidence="3">
    <location>
        <begin position="1"/>
        <end position="10"/>
    </location>
</feature>
<dbReference type="NCBIfam" id="TIGR00756">
    <property type="entry name" value="PPR"/>
    <property type="match status" value="3"/>
</dbReference>
<gene>
    <name evidence="5" type="ORF">C4D60_Mb11t01000</name>
</gene>
<proteinExistence type="predicted"/>
<dbReference type="InterPro" id="IPR046960">
    <property type="entry name" value="PPR_At4g14850-like_plant"/>
</dbReference>
<dbReference type="Pfam" id="PF13041">
    <property type="entry name" value="PPR_2"/>
    <property type="match status" value="3"/>
</dbReference>
<dbReference type="PANTHER" id="PTHR47926">
    <property type="entry name" value="PENTATRICOPEPTIDE REPEAT-CONTAINING PROTEIN"/>
    <property type="match status" value="1"/>
</dbReference>
<dbReference type="InterPro" id="IPR002885">
    <property type="entry name" value="PPR_rpt"/>
</dbReference>
<evidence type="ECO:0000256" key="3">
    <source>
        <dbReference type="SAM" id="MobiDB-lite"/>
    </source>
</evidence>
<dbReference type="FunFam" id="1.25.40.10:FF:000436">
    <property type="entry name" value="Pentatricopeptide repeat-containing protein At5g39350 family"/>
    <property type="match status" value="1"/>
</dbReference>